<evidence type="ECO:0000313" key="4">
    <source>
        <dbReference type="Proteomes" id="UP000682739"/>
    </source>
</evidence>
<dbReference type="Pfam" id="PF13937">
    <property type="entry name" value="DUF4212"/>
    <property type="match status" value="1"/>
</dbReference>
<dbReference type="AlphaFoldDB" id="A0A975HHP3"/>
<name>A0A975HHP3_9GAMM</name>
<evidence type="ECO:0000259" key="2">
    <source>
        <dbReference type="Pfam" id="PF13937"/>
    </source>
</evidence>
<dbReference type="EMBL" id="CP072110">
    <property type="protein sequence ID" value="QTH63297.1"/>
    <property type="molecule type" value="Genomic_DNA"/>
</dbReference>
<proteinExistence type="predicted"/>
<dbReference type="Proteomes" id="UP000682739">
    <property type="component" value="Chromosome"/>
</dbReference>
<feature type="transmembrane region" description="Helical" evidence="1">
    <location>
        <begin position="60"/>
        <end position="80"/>
    </location>
</feature>
<protein>
    <submittedName>
        <fullName evidence="3">DUF4212 domain-containing protein</fullName>
    </submittedName>
</protein>
<organism evidence="3 4">
    <name type="scientific">Psychrosphaera ytuae</name>
    <dbReference type="NCBI Taxonomy" id="2820710"/>
    <lineage>
        <taxon>Bacteria</taxon>
        <taxon>Pseudomonadati</taxon>
        <taxon>Pseudomonadota</taxon>
        <taxon>Gammaproteobacteria</taxon>
        <taxon>Alteromonadales</taxon>
        <taxon>Pseudoalteromonadaceae</taxon>
        <taxon>Psychrosphaera</taxon>
    </lineage>
</organism>
<keyword evidence="1" id="KW-0812">Transmembrane</keyword>
<dbReference type="KEGG" id="psym:J1N51_11195"/>
<sequence length="96" mass="11325">MLTKIILERVVENVESKASYWQENLRLIFICLAIWFVVSYGFGVLLVEPLNEIRLGGYKLGFWFAQQGSIYTFVGLIFWYTSQMNKLDKKYNVEDE</sequence>
<keyword evidence="4" id="KW-1185">Reference proteome</keyword>
<evidence type="ECO:0000256" key="1">
    <source>
        <dbReference type="SAM" id="Phobius"/>
    </source>
</evidence>
<gene>
    <name evidence="3" type="ORF">J1N51_11195</name>
</gene>
<accession>A0A975HHP3</accession>
<dbReference type="NCBIfam" id="TIGR03647">
    <property type="entry name" value="Na_symport_sm"/>
    <property type="match status" value="1"/>
</dbReference>
<dbReference type="InterPro" id="IPR019886">
    <property type="entry name" value="Na_symporter_ssu"/>
</dbReference>
<feature type="transmembrane region" description="Helical" evidence="1">
    <location>
        <begin position="27"/>
        <end position="48"/>
    </location>
</feature>
<keyword evidence="1" id="KW-1133">Transmembrane helix</keyword>
<evidence type="ECO:0000313" key="3">
    <source>
        <dbReference type="EMBL" id="QTH63297.1"/>
    </source>
</evidence>
<reference evidence="3" key="1">
    <citation type="submission" date="2021-03" db="EMBL/GenBank/DDBJ databases">
        <title>Description of Psychrosphaera ytuae sp. nov. isolated from deep sea sediment of South China Sea.</title>
        <authorList>
            <person name="Zhang J."/>
            <person name="Xu X.-D."/>
        </authorList>
    </citation>
    <scope>NUCLEOTIDE SEQUENCE</scope>
    <source>
        <strain evidence="3">MTZ26</strain>
    </source>
</reference>
<keyword evidence="1" id="KW-0472">Membrane</keyword>
<feature type="domain" description="Sodium symporter small subunit" evidence="2">
    <location>
        <begin position="18"/>
        <end position="94"/>
    </location>
</feature>